<evidence type="ECO:0000313" key="1">
    <source>
        <dbReference type="EMBL" id="PIA17862.1"/>
    </source>
</evidence>
<dbReference type="EMBL" id="KZ303492">
    <property type="protein sequence ID" value="PIA17862.1"/>
    <property type="molecule type" value="Genomic_DNA"/>
</dbReference>
<dbReference type="AlphaFoldDB" id="A0A2G5BFV5"/>
<evidence type="ECO:0000313" key="2">
    <source>
        <dbReference type="Proteomes" id="UP000242474"/>
    </source>
</evidence>
<organism evidence="1 2">
    <name type="scientific">Coemansia reversa (strain ATCC 12441 / NRRL 1564)</name>
    <dbReference type="NCBI Taxonomy" id="763665"/>
    <lineage>
        <taxon>Eukaryota</taxon>
        <taxon>Fungi</taxon>
        <taxon>Fungi incertae sedis</taxon>
        <taxon>Zoopagomycota</taxon>
        <taxon>Kickxellomycotina</taxon>
        <taxon>Kickxellomycetes</taxon>
        <taxon>Kickxellales</taxon>
        <taxon>Kickxellaceae</taxon>
        <taxon>Coemansia</taxon>
    </lineage>
</organism>
<reference evidence="1 2" key="1">
    <citation type="journal article" date="2015" name="Genome Biol. Evol.">
        <title>Phylogenomic analyses indicate that early fungi evolved digesting cell walls of algal ancestors of land plants.</title>
        <authorList>
            <person name="Chang Y."/>
            <person name="Wang S."/>
            <person name="Sekimoto S."/>
            <person name="Aerts A.L."/>
            <person name="Choi C."/>
            <person name="Clum A."/>
            <person name="LaButti K.M."/>
            <person name="Lindquist E.A."/>
            <person name="Yee Ngan C."/>
            <person name="Ohm R.A."/>
            <person name="Salamov A.A."/>
            <person name="Grigoriev I.V."/>
            <person name="Spatafora J.W."/>
            <person name="Berbee M.L."/>
        </authorList>
    </citation>
    <scope>NUCLEOTIDE SEQUENCE [LARGE SCALE GENOMIC DNA]</scope>
    <source>
        <strain evidence="1 2">NRRL 1564</strain>
    </source>
</reference>
<accession>A0A2G5BFV5</accession>
<gene>
    <name evidence="1" type="ORF">COEREDRAFT_85746</name>
</gene>
<proteinExistence type="predicted"/>
<name>A0A2G5BFV5_COERN</name>
<protein>
    <submittedName>
        <fullName evidence="1">Uncharacterized protein</fullName>
    </submittedName>
</protein>
<dbReference type="OrthoDB" id="5374757at2759"/>
<dbReference type="Proteomes" id="UP000242474">
    <property type="component" value="Unassembled WGS sequence"/>
</dbReference>
<keyword evidence="2" id="KW-1185">Reference proteome</keyword>
<sequence>MLQVIKPRLQDKISESKKGSKFASVFTNSAFRVAYYIDKIDSGSQILIQEPVIKSEDAQHGADYKGANDGQFAYIAPRMARSVLILVPEPFDANSTISLPEILDASIE</sequence>